<protein>
    <recommendedName>
        <fullName evidence="3">F-box domain-containing protein</fullName>
    </recommendedName>
</protein>
<dbReference type="AlphaFoldDB" id="M2MFA5"/>
<evidence type="ECO:0000313" key="2">
    <source>
        <dbReference type="Proteomes" id="UP000011761"/>
    </source>
</evidence>
<proteinExistence type="predicted"/>
<dbReference type="GeneID" id="19107814"/>
<dbReference type="EMBL" id="KB445557">
    <property type="protein sequence ID" value="EMC95321.1"/>
    <property type="molecule type" value="Genomic_DNA"/>
</dbReference>
<dbReference type="KEGG" id="bcom:BAUCODRAFT_123777"/>
<name>M2MFA5_BAUPA</name>
<gene>
    <name evidence="1" type="ORF">BAUCODRAFT_123777</name>
</gene>
<dbReference type="OrthoDB" id="5413827at2759"/>
<dbReference type="RefSeq" id="XP_007677839.1">
    <property type="nucleotide sequence ID" value="XM_007679649.1"/>
</dbReference>
<reference evidence="1 2" key="1">
    <citation type="journal article" date="2012" name="PLoS Pathog.">
        <title>Diverse lifestyles and strategies of plant pathogenesis encoded in the genomes of eighteen Dothideomycetes fungi.</title>
        <authorList>
            <person name="Ohm R.A."/>
            <person name="Feau N."/>
            <person name="Henrissat B."/>
            <person name="Schoch C.L."/>
            <person name="Horwitz B.A."/>
            <person name="Barry K.W."/>
            <person name="Condon B.J."/>
            <person name="Copeland A.C."/>
            <person name="Dhillon B."/>
            <person name="Glaser F."/>
            <person name="Hesse C.N."/>
            <person name="Kosti I."/>
            <person name="LaButti K."/>
            <person name="Lindquist E.A."/>
            <person name="Lucas S."/>
            <person name="Salamov A.A."/>
            <person name="Bradshaw R.E."/>
            <person name="Ciuffetti L."/>
            <person name="Hamelin R.C."/>
            <person name="Kema G.H.J."/>
            <person name="Lawrence C."/>
            <person name="Scott J.A."/>
            <person name="Spatafora J.W."/>
            <person name="Turgeon B.G."/>
            <person name="de Wit P.J.G.M."/>
            <person name="Zhong S."/>
            <person name="Goodwin S.B."/>
            <person name="Grigoriev I.V."/>
        </authorList>
    </citation>
    <scope>NUCLEOTIDE SEQUENCE [LARGE SCALE GENOMIC DNA]</scope>
    <source>
        <strain evidence="1 2">UAMH 10762</strain>
    </source>
</reference>
<evidence type="ECO:0008006" key="3">
    <source>
        <dbReference type="Google" id="ProtNLM"/>
    </source>
</evidence>
<evidence type="ECO:0000313" key="1">
    <source>
        <dbReference type="EMBL" id="EMC95321.1"/>
    </source>
</evidence>
<sequence>MKDDDDSSATVPLLHLPPELRIAILEFVLIHDIDHFAETAQLPALLSVNHQLRNEHSPVFYATPLITIDVYYNASDSWCEVRDTTAKRVILERSLFVDLTDFWSLASARRQCQQVTFSHGGEVQKGIVTVRTNAGFRRWQWSMEL</sequence>
<accession>M2MFA5</accession>
<organism evidence="1 2">
    <name type="scientific">Baudoinia panamericana (strain UAMH 10762)</name>
    <name type="common">Angels' share fungus</name>
    <name type="synonym">Baudoinia compniacensis (strain UAMH 10762)</name>
    <dbReference type="NCBI Taxonomy" id="717646"/>
    <lineage>
        <taxon>Eukaryota</taxon>
        <taxon>Fungi</taxon>
        <taxon>Dikarya</taxon>
        <taxon>Ascomycota</taxon>
        <taxon>Pezizomycotina</taxon>
        <taxon>Dothideomycetes</taxon>
        <taxon>Dothideomycetidae</taxon>
        <taxon>Mycosphaerellales</taxon>
        <taxon>Teratosphaeriaceae</taxon>
        <taxon>Baudoinia</taxon>
    </lineage>
</organism>
<dbReference type="Proteomes" id="UP000011761">
    <property type="component" value="Unassembled WGS sequence"/>
</dbReference>
<keyword evidence="2" id="KW-1185">Reference proteome</keyword>
<dbReference type="HOGENOM" id="CLU_1786512_0_0_1"/>